<evidence type="ECO:0000313" key="1">
    <source>
        <dbReference type="EMBL" id="THF76847.1"/>
    </source>
</evidence>
<dbReference type="Proteomes" id="UP000310334">
    <property type="component" value="Unassembled WGS sequence"/>
</dbReference>
<gene>
    <name evidence="1" type="ORF">E6W99_20865</name>
</gene>
<dbReference type="AlphaFoldDB" id="A0A4V3WEL8"/>
<dbReference type="RefSeq" id="WP_136357433.1">
    <property type="nucleotide sequence ID" value="NZ_CP046266.1"/>
</dbReference>
<proteinExistence type="predicted"/>
<dbReference type="OrthoDB" id="2991278at2"/>
<keyword evidence="2" id="KW-1185">Reference proteome</keyword>
<dbReference type="Pfam" id="PF13040">
    <property type="entry name" value="Fur_reg_FbpB"/>
    <property type="match status" value="1"/>
</dbReference>
<dbReference type="InterPro" id="IPR025004">
    <property type="entry name" value="SenN/SenS"/>
</dbReference>
<protein>
    <submittedName>
        <fullName evidence="1">FbpB family small basic protein</fullName>
    </submittedName>
</protein>
<accession>A0A4V3WEL8</accession>
<sequence length="47" mass="5675">MRKVSFVELMRKNKEELLKDKAQIEKIEKRIDQKYMKKLSNHINQGG</sequence>
<reference evidence="1 2" key="1">
    <citation type="submission" date="2019-04" db="EMBL/GenBank/DDBJ databases">
        <title>Bacillus sediminilitoris sp. nov., isolated from a tidal flat sediment on the East China Sea.</title>
        <authorList>
            <person name="Wei Y."/>
            <person name="Mao H."/>
            <person name="Fang J."/>
        </authorList>
    </citation>
    <scope>NUCLEOTIDE SEQUENCE [LARGE SCALE GENOMIC DNA]</scope>
    <source>
        <strain evidence="1 2">DSL-17</strain>
    </source>
</reference>
<dbReference type="EMBL" id="SSNT01000018">
    <property type="protein sequence ID" value="THF76847.1"/>
    <property type="molecule type" value="Genomic_DNA"/>
</dbReference>
<name>A0A4V3WEL8_9BACI</name>
<evidence type="ECO:0000313" key="2">
    <source>
        <dbReference type="Proteomes" id="UP000310334"/>
    </source>
</evidence>
<organism evidence="1 2">
    <name type="scientific">Metabacillus sediminilitoris</name>
    <dbReference type="NCBI Taxonomy" id="2567941"/>
    <lineage>
        <taxon>Bacteria</taxon>
        <taxon>Bacillati</taxon>
        <taxon>Bacillota</taxon>
        <taxon>Bacilli</taxon>
        <taxon>Bacillales</taxon>
        <taxon>Bacillaceae</taxon>
        <taxon>Metabacillus</taxon>
    </lineage>
</organism>
<comment type="caution">
    <text evidence="1">The sequence shown here is derived from an EMBL/GenBank/DDBJ whole genome shotgun (WGS) entry which is preliminary data.</text>
</comment>